<dbReference type="KEGG" id="aprc:113862132"/>
<reference evidence="3" key="2">
    <citation type="submission" date="2025-08" db="UniProtKB">
        <authorList>
            <consortium name="RefSeq"/>
        </authorList>
    </citation>
    <scope>IDENTIFICATION</scope>
    <source>
        <tissue evidence="3">Young leaves</tissue>
    </source>
</reference>
<dbReference type="PANTHER" id="PTHR47718:SF15">
    <property type="entry name" value="PROTEIN FAR1-RELATED SEQUENCE 5-LIKE"/>
    <property type="match status" value="1"/>
</dbReference>
<gene>
    <name evidence="3" type="primary">LOC113862132</name>
</gene>
<feature type="domain" description="FAR1" evidence="1">
    <location>
        <begin position="10"/>
        <end position="49"/>
    </location>
</feature>
<dbReference type="Proteomes" id="UP000694853">
    <property type="component" value="Unplaced"/>
</dbReference>
<dbReference type="PANTHER" id="PTHR47718">
    <property type="entry name" value="OS01G0519700 PROTEIN"/>
    <property type="match status" value="1"/>
</dbReference>
<evidence type="ECO:0000259" key="1">
    <source>
        <dbReference type="Pfam" id="PF03101"/>
    </source>
</evidence>
<dbReference type="InterPro" id="IPR004330">
    <property type="entry name" value="FAR1_DNA_bnd_dom"/>
</dbReference>
<organism evidence="2 3">
    <name type="scientific">Abrus precatorius</name>
    <name type="common">Indian licorice</name>
    <name type="synonym">Glycine abrus</name>
    <dbReference type="NCBI Taxonomy" id="3816"/>
    <lineage>
        <taxon>Eukaryota</taxon>
        <taxon>Viridiplantae</taxon>
        <taxon>Streptophyta</taxon>
        <taxon>Embryophyta</taxon>
        <taxon>Tracheophyta</taxon>
        <taxon>Spermatophyta</taxon>
        <taxon>Magnoliopsida</taxon>
        <taxon>eudicotyledons</taxon>
        <taxon>Gunneridae</taxon>
        <taxon>Pentapetalae</taxon>
        <taxon>rosids</taxon>
        <taxon>fabids</taxon>
        <taxon>Fabales</taxon>
        <taxon>Fabaceae</taxon>
        <taxon>Papilionoideae</taxon>
        <taxon>50 kb inversion clade</taxon>
        <taxon>NPAAA clade</taxon>
        <taxon>indigoferoid/millettioid clade</taxon>
        <taxon>Abreae</taxon>
        <taxon>Abrus</taxon>
    </lineage>
</organism>
<evidence type="ECO:0000313" key="3">
    <source>
        <dbReference type="RefSeq" id="XP_027351067.1"/>
    </source>
</evidence>
<dbReference type="GeneID" id="113862132"/>
<dbReference type="OrthoDB" id="1435710at2759"/>
<dbReference type="RefSeq" id="XP_027351067.1">
    <property type="nucleotide sequence ID" value="XM_027495266.1"/>
</dbReference>
<accession>A0A8B8L4D5</accession>
<dbReference type="Pfam" id="PF03101">
    <property type="entry name" value="FAR1"/>
    <property type="match status" value="1"/>
</dbReference>
<sequence>MYICNPNRVQEHGAITRFSCEAEMKIRLDVDKGCWVVCRFFDDHNHNLVDENYFGMLMSHRKMDDGDVEQMRRMRKSGIPTCKIYDSFVSQRGSYDMVGFCKKDIYNQIERDRRGQDGDVKEAEKFLISLRFKDLKLLGSQG</sequence>
<keyword evidence="2" id="KW-1185">Reference proteome</keyword>
<reference evidence="2" key="1">
    <citation type="journal article" date="2019" name="Toxins">
        <title>Detection of Abrin-Like and Prepropulchellin-Like Toxin Genes and Transcripts Using Whole Genome Sequencing and Full-Length Transcript Sequencing of Abrus precatorius.</title>
        <authorList>
            <person name="Hovde B.T."/>
            <person name="Daligault H.E."/>
            <person name="Hanschen E.R."/>
            <person name="Kunde Y.A."/>
            <person name="Johnson M.B."/>
            <person name="Starkenburg S.R."/>
            <person name="Johnson S.L."/>
        </authorList>
    </citation>
    <scope>NUCLEOTIDE SEQUENCE [LARGE SCALE GENOMIC DNA]</scope>
</reference>
<proteinExistence type="predicted"/>
<protein>
    <submittedName>
        <fullName evidence="3">Uncharacterized protein LOC113862132</fullName>
    </submittedName>
</protein>
<dbReference type="AlphaFoldDB" id="A0A8B8L4D5"/>
<name>A0A8B8L4D5_ABRPR</name>
<evidence type="ECO:0000313" key="2">
    <source>
        <dbReference type="Proteomes" id="UP000694853"/>
    </source>
</evidence>